<dbReference type="SUPFAM" id="SSF53822">
    <property type="entry name" value="Periplasmic binding protein-like I"/>
    <property type="match status" value="1"/>
</dbReference>
<evidence type="ECO:0000256" key="1">
    <source>
        <dbReference type="ARBA" id="ARBA00023015"/>
    </source>
</evidence>
<accession>A0ABU5N1P9</accession>
<dbReference type="PANTHER" id="PTHR30146:SF109">
    <property type="entry name" value="HTH-TYPE TRANSCRIPTIONAL REGULATOR GALS"/>
    <property type="match status" value="1"/>
</dbReference>
<feature type="domain" description="HTH lacI-type" evidence="4">
    <location>
        <begin position="5"/>
        <end position="60"/>
    </location>
</feature>
<proteinExistence type="predicted"/>
<dbReference type="PANTHER" id="PTHR30146">
    <property type="entry name" value="LACI-RELATED TRANSCRIPTIONAL REPRESSOR"/>
    <property type="match status" value="1"/>
</dbReference>
<gene>
    <name evidence="5" type="ORF">P9H32_16955</name>
</gene>
<dbReference type="RefSeq" id="WP_322610097.1">
    <property type="nucleotide sequence ID" value="NZ_JARVCO010000012.1"/>
</dbReference>
<dbReference type="CDD" id="cd01392">
    <property type="entry name" value="HTH_LacI"/>
    <property type="match status" value="1"/>
</dbReference>
<dbReference type="InterPro" id="IPR000843">
    <property type="entry name" value="HTH_LacI"/>
</dbReference>
<dbReference type="SUPFAM" id="SSF47413">
    <property type="entry name" value="lambda repressor-like DNA-binding domains"/>
    <property type="match status" value="1"/>
</dbReference>
<keyword evidence="2 5" id="KW-0238">DNA-binding</keyword>
<dbReference type="Pfam" id="PF13377">
    <property type="entry name" value="Peripla_BP_3"/>
    <property type="match status" value="1"/>
</dbReference>
<organism evidence="5 6">
    <name type="scientific">Pontiella agarivorans</name>
    <dbReference type="NCBI Taxonomy" id="3038953"/>
    <lineage>
        <taxon>Bacteria</taxon>
        <taxon>Pseudomonadati</taxon>
        <taxon>Kiritimatiellota</taxon>
        <taxon>Kiritimatiellia</taxon>
        <taxon>Kiritimatiellales</taxon>
        <taxon>Pontiellaceae</taxon>
        <taxon>Pontiella</taxon>
    </lineage>
</organism>
<dbReference type="SMART" id="SM00354">
    <property type="entry name" value="HTH_LACI"/>
    <property type="match status" value="1"/>
</dbReference>
<keyword evidence="6" id="KW-1185">Reference proteome</keyword>
<keyword evidence="3" id="KW-0804">Transcription</keyword>
<dbReference type="Pfam" id="PF00356">
    <property type="entry name" value="LacI"/>
    <property type="match status" value="1"/>
</dbReference>
<reference evidence="5 6" key="1">
    <citation type="journal article" date="2024" name="Appl. Environ. Microbiol.">
        <title>Pontiella agarivorans sp. nov., a novel marine anaerobic bacterium capable of degrading macroalgal polysaccharides and fixing nitrogen.</title>
        <authorList>
            <person name="Liu N."/>
            <person name="Kivenson V."/>
            <person name="Peng X."/>
            <person name="Cui Z."/>
            <person name="Lankiewicz T.S."/>
            <person name="Gosselin K.M."/>
            <person name="English C.J."/>
            <person name="Blair E.M."/>
            <person name="O'Malley M.A."/>
            <person name="Valentine D.L."/>
        </authorList>
    </citation>
    <scope>NUCLEOTIDE SEQUENCE [LARGE SCALE GENOMIC DNA]</scope>
    <source>
        <strain evidence="5 6">NLcol2</strain>
    </source>
</reference>
<evidence type="ECO:0000256" key="3">
    <source>
        <dbReference type="ARBA" id="ARBA00023163"/>
    </source>
</evidence>
<dbReference type="Proteomes" id="UP001290861">
    <property type="component" value="Unassembled WGS sequence"/>
</dbReference>
<dbReference type="Gene3D" id="3.40.50.2300">
    <property type="match status" value="2"/>
</dbReference>
<dbReference type="PROSITE" id="PS50932">
    <property type="entry name" value="HTH_LACI_2"/>
    <property type="match status" value="1"/>
</dbReference>
<dbReference type="GO" id="GO:0003677">
    <property type="term" value="F:DNA binding"/>
    <property type="evidence" value="ECO:0007669"/>
    <property type="project" value="UniProtKB-KW"/>
</dbReference>
<evidence type="ECO:0000259" key="4">
    <source>
        <dbReference type="PROSITE" id="PS50932"/>
    </source>
</evidence>
<keyword evidence="1" id="KW-0805">Transcription regulation</keyword>
<dbReference type="InterPro" id="IPR046335">
    <property type="entry name" value="LacI/GalR-like_sensor"/>
</dbReference>
<dbReference type="CDD" id="cd06267">
    <property type="entry name" value="PBP1_LacI_sugar_binding-like"/>
    <property type="match status" value="1"/>
</dbReference>
<dbReference type="EMBL" id="JARVCO010000012">
    <property type="protein sequence ID" value="MDZ8120323.1"/>
    <property type="molecule type" value="Genomic_DNA"/>
</dbReference>
<evidence type="ECO:0000256" key="2">
    <source>
        <dbReference type="ARBA" id="ARBA00023125"/>
    </source>
</evidence>
<evidence type="ECO:0000313" key="5">
    <source>
        <dbReference type="EMBL" id="MDZ8120323.1"/>
    </source>
</evidence>
<name>A0ABU5N1P9_9BACT</name>
<dbReference type="InterPro" id="IPR010982">
    <property type="entry name" value="Lambda_DNA-bd_dom_sf"/>
</dbReference>
<dbReference type="InterPro" id="IPR028082">
    <property type="entry name" value="Peripla_BP_I"/>
</dbReference>
<comment type="caution">
    <text evidence="5">The sequence shown here is derived from an EMBL/GenBank/DDBJ whole genome shotgun (WGS) entry which is preliminary data.</text>
</comment>
<sequence>MSKQITIRDIAEKTGFSFQTVSRVLNGKAHLHKAATVRKIEKVANEMGYVPNLFAKGMQSGKTYSVGLIIDPFVDNFTEEIFRGAHDELMKRNYLPILLMHNQDGEDEQLVQRLAERRVEGLIIRPYPERMDEVSESIEQHHMPVVSVDYALTSEKKFDFVGTADEHGGQLAAEHLLELGHRRVAMLYTDTESLKLRKRGFEYAVSRMADAAEPVMLEGWNFEDDEKNQARIRDILTGENAVTGIFAGGDFMLPSVYRAAHSLNMPIPEELSVIGFGDEEFSEYMIPPATTLHQDAYEIGVQAAQLVIDRIENKDRQMPVRQMRFEPHLLTRESTAAPKA</sequence>
<protein>
    <submittedName>
        <fullName evidence="5">LacI family DNA-binding transcriptional regulator</fullName>
    </submittedName>
</protein>
<dbReference type="Gene3D" id="1.10.260.40">
    <property type="entry name" value="lambda repressor-like DNA-binding domains"/>
    <property type="match status" value="1"/>
</dbReference>
<evidence type="ECO:0000313" key="6">
    <source>
        <dbReference type="Proteomes" id="UP001290861"/>
    </source>
</evidence>